<dbReference type="STRING" id="1679444.PYTT_1015"/>
<evidence type="ECO:0000256" key="1">
    <source>
        <dbReference type="SAM" id="MobiDB-lite"/>
    </source>
</evidence>
<evidence type="ECO:0000313" key="5">
    <source>
        <dbReference type="Proteomes" id="UP000176204"/>
    </source>
</evidence>
<evidence type="ECO:0000259" key="3">
    <source>
        <dbReference type="PROSITE" id="PS50106"/>
    </source>
</evidence>
<feature type="chain" id="PRO_5014266612" evidence="2">
    <location>
        <begin position="25"/>
        <end position="428"/>
    </location>
</feature>
<dbReference type="InterPro" id="IPR001478">
    <property type="entry name" value="PDZ"/>
</dbReference>
<protein>
    <submittedName>
        <fullName evidence="4">Pdz domain</fullName>
    </submittedName>
</protein>
<dbReference type="InterPro" id="IPR041489">
    <property type="entry name" value="PDZ_6"/>
</dbReference>
<dbReference type="Pfam" id="PF17820">
    <property type="entry name" value="PDZ_6"/>
    <property type="match status" value="1"/>
</dbReference>
<dbReference type="AlphaFoldDB" id="A0A1C7PI02"/>
<organism evidence="4 5">
    <name type="scientific">Akkermansia glycaniphila</name>
    <dbReference type="NCBI Taxonomy" id="1679444"/>
    <lineage>
        <taxon>Bacteria</taxon>
        <taxon>Pseudomonadati</taxon>
        <taxon>Verrucomicrobiota</taxon>
        <taxon>Verrucomicrobiia</taxon>
        <taxon>Verrucomicrobiales</taxon>
        <taxon>Akkermansiaceae</taxon>
        <taxon>Akkermansia</taxon>
    </lineage>
</organism>
<feature type="signal peptide" evidence="2">
    <location>
        <begin position="1"/>
        <end position="24"/>
    </location>
</feature>
<dbReference type="PROSITE" id="PS50106">
    <property type="entry name" value="PDZ"/>
    <property type="match status" value="1"/>
</dbReference>
<feature type="compositionally biased region" description="Low complexity" evidence="1">
    <location>
        <begin position="411"/>
        <end position="421"/>
    </location>
</feature>
<sequence length="428" mass="45664">MERFMKWKTTILMGALLCASCAQIPVLDDASAPIHAINPPEMPPMARAWVGQEEISLGLDTGSEPAVILFADTVKELGGRIRGKGTVRTTSLDVTLNPPSGSIDTPTYVVDAPGAPCQGLIGWETIRKYVWNINIPDLSHGFTCELPPGISRWNSFAIRKNGTLPHLNIPGYGSVVLDTGAPFAVYLSPAKWAAFKQKYPHLTPITYSGYSPAAGGYFVKECVYVNHYSVGKLSMRNVVICENFADPKTMGMAKAFDIMLGSGALAEREFWLDGPGGKLYFSRLRSLAPAPNGLNLVGVTFIPKQGDGPPYVAVVSNNSPAWQAGLRSGDLLLQIDGNKEPSLAYLDQVTTQPGSSAQVLVKRRNHILDVQWNLPPTIVPSSLTPPAQPAQEPPAILPGAAATASPPPAPDNATPPAAQTAPPSPRTE</sequence>
<name>A0A1C7PI02_9BACT</name>
<proteinExistence type="predicted"/>
<evidence type="ECO:0000313" key="4">
    <source>
        <dbReference type="EMBL" id="SEH82405.1"/>
    </source>
</evidence>
<dbReference type="SUPFAM" id="SSF50156">
    <property type="entry name" value="PDZ domain-like"/>
    <property type="match status" value="1"/>
</dbReference>
<dbReference type="KEGG" id="agl:PYTT_1015"/>
<dbReference type="Proteomes" id="UP000176204">
    <property type="component" value="Chromosome I"/>
</dbReference>
<feature type="compositionally biased region" description="Pro residues" evidence="1">
    <location>
        <begin position="386"/>
        <end position="396"/>
    </location>
</feature>
<dbReference type="InterPro" id="IPR036034">
    <property type="entry name" value="PDZ_sf"/>
</dbReference>
<accession>A0A1C7PI02</accession>
<dbReference type="SMART" id="SM00228">
    <property type="entry name" value="PDZ"/>
    <property type="match status" value="1"/>
</dbReference>
<dbReference type="EMBL" id="LT629973">
    <property type="protein sequence ID" value="SEH82405.1"/>
    <property type="molecule type" value="Genomic_DNA"/>
</dbReference>
<dbReference type="Gene3D" id="2.30.42.10">
    <property type="match status" value="1"/>
</dbReference>
<keyword evidence="5" id="KW-1185">Reference proteome</keyword>
<gene>
    <name evidence="4" type="ORF">PYTT_1015</name>
</gene>
<evidence type="ECO:0000256" key="2">
    <source>
        <dbReference type="SAM" id="SignalP"/>
    </source>
</evidence>
<reference evidence="5" key="1">
    <citation type="submission" date="2016-09" db="EMBL/GenBank/DDBJ databases">
        <authorList>
            <person name="Koehorst J."/>
        </authorList>
    </citation>
    <scope>NUCLEOTIDE SEQUENCE [LARGE SCALE GENOMIC DNA]</scope>
</reference>
<dbReference type="RefSeq" id="WP_067773363.1">
    <property type="nucleotide sequence ID" value="NZ_LT629973.1"/>
</dbReference>
<feature type="region of interest" description="Disordered" evidence="1">
    <location>
        <begin position="379"/>
        <end position="428"/>
    </location>
</feature>
<keyword evidence="2" id="KW-0732">Signal</keyword>
<feature type="domain" description="PDZ" evidence="3">
    <location>
        <begin position="284"/>
        <end position="365"/>
    </location>
</feature>